<dbReference type="EC" id="2.7.13.3" evidence="2"/>
<dbReference type="PROSITE" id="PS50112">
    <property type="entry name" value="PAS"/>
    <property type="match status" value="2"/>
</dbReference>
<dbReference type="SMART" id="SM00091">
    <property type="entry name" value="PAS"/>
    <property type="match status" value="2"/>
</dbReference>
<evidence type="ECO:0000259" key="12">
    <source>
        <dbReference type="PROSITE" id="PS50112"/>
    </source>
</evidence>
<keyword evidence="3" id="KW-0597">Phosphoprotein</keyword>
<evidence type="ECO:0000256" key="2">
    <source>
        <dbReference type="ARBA" id="ARBA00012438"/>
    </source>
</evidence>
<feature type="domain" description="PAS" evidence="12">
    <location>
        <begin position="12"/>
        <end position="82"/>
    </location>
</feature>
<dbReference type="InterPro" id="IPR013656">
    <property type="entry name" value="PAS_4"/>
</dbReference>
<dbReference type="Pfam" id="PF00512">
    <property type="entry name" value="HisKA"/>
    <property type="match status" value="1"/>
</dbReference>
<dbReference type="GO" id="GO:0006355">
    <property type="term" value="P:regulation of DNA-templated transcription"/>
    <property type="evidence" value="ECO:0007669"/>
    <property type="project" value="InterPro"/>
</dbReference>
<evidence type="ECO:0000256" key="4">
    <source>
        <dbReference type="ARBA" id="ARBA00022679"/>
    </source>
</evidence>
<dbReference type="Gene3D" id="1.10.287.130">
    <property type="match status" value="1"/>
</dbReference>
<dbReference type="InterPro" id="IPR004358">
    <property type="entry name" value="Sig_transdc_His_kin-like_C"/>
</dbReference>
<dbReference type="Proteomes" id="UP000295830">
    <property type="component" value="Unassembled WGS sequence"/>
</dbReference>
<evidence type="ECO:0000313" key="15">
    <source>
        <dbReference type="Proteomes" id="UP000295830"/>
    </source>
</evidence>
<dbReference type="InterPro" id="IPR000700">
    <property type="entry name" value="PAS-assoc_C"/>
</dbReference>
<comment type="catalytic activity">
    <reaction evidence="1">
        <text>ATP + protein L-histidine = ADP + protein N-phospho-L-histidine.</text>
        <dbReference type="EC" id="2.7.13.3"/>
    </reaction>
</comment>
<dbReference type="InterPro" id="IPR035965">
    <property type="entry name" value="PAS-like_dom_sf"/>
</dbReference>
<dbReference type="InterPro" id="IPR005467">
    <property type="entry name" value="His_kinase_dom"/>
</dbReference>
<evidence type="ECO:0000259" key="11">
    <source>
        <dbReference type="PROSITE" id="PS50109"/>
    </source>
</evidence>
<evidence type="ECO:0000259" key="13">
    <source>
        <dbReference type="PROSITE" id="PS50113"/>
    </source>
</evidence>
<dbReference type="NCBIfam" id="TIGR00229">
    <property type="entry name" value="sensory_box"/>
    <property type="match status" value="2"/>
</dbReference>
<keyword evidence="6 14" id="KW-0418">Kinase</keyword>
<evidence type="ECO:0000256" key="9">
    <source>
        <dbReference type="ARBA" id="ARBA00059827"/>
    </source>
</evidence>
<evidence type="ECO:0000256" key="1">
    <source>
        <dbReference type="ARBA" id="ARBA00000085"/>
    </source>
</evidence>
<dbReference type="InterPro" id="IPR000014">
    <property type="entry name" value="PAS"/>
</dbReference>
<organism evidence="14 15">
    <name type="scientific">Halospina denitrificans</name>
    <dbReference type="NCBI Taxonomy" id="332522"/>
    <lineage>
        <taxon>Bacteria</taxon>
        <taxon>Pseudomonadati</taxon>
        <taxon>Pseudomonadota</taxon>
        <taxon>Gammaproteobacteria</taxon>
        <taxon>Halospina</taxon>
    </lineage>
</organism>
<dbReference type="AlphaFoldDB" id="A0A4R7JTS3"/>
<dbReference type="CDD" id="cd00130">
    <property type="entry name" value="PAS"/>
    <property type="match status" value="2"/>
</dbReference>
<dbReference type="InterPro" id="IPR003594">
    <property type="entry name" value="HATPase_dom"/>
</dbReference>
<dbReference type="OrthoDB" id="1931120at2"/>
<proteinExistence type="predicted"/>
<sequence>MEDQGHPEPEEYETDLNELISAFPILMAQLDTRYRIRFASEGYRNWFGVEPDKLVGRHIGDVIGHEAFTTLRPWFDTALAGTQTTYYGEVTYAHCGTRFIHGIYVPYYSFHGAVTGVQVVVSDVTEHRAIRKQLADETLLNQTIIQHAIDGIVTINENGIIQSFNPAAERLFGYSASEVIGRNVNILMPEMERRRHGDYVRNYQQTRDRRIIGLGREVTAQHRDGSQIEIRLAVAEFYLRQQQHFVGFIHDITERKRAEQEAREALENLAHADRITAMGELASGLAHETSQPLTAIHATAEACRSLLEAGKLDPDRLSDAMEQITLQSRRASNIIQELRSFVRKGQPEEVSRHDPEYLITNVLPLLNTEFERANIAVEVIPETPLCHCPVNRIQIEQVLVNLIRNAIDAMSEHDGERRLRVRSRLRPEDGLCEIDIEDTGPGIPPEHLKQLFNPFFTTKTQGMGQGLPICKSIIERHGGKLEVETPDEGGTRFRFTLPHEPQCSVEEMNE</sequence>
<accession>A0A4R7JTS3</accession>
<keyword evidence="5" id="KW-0547">Nucleotide-binding</keyword>
<dbReference type="SMART" id="SM00388">
    <property type="entry name" value="HisKA"/>
    <property type="match status" value="1"/>
</dbReference>
<feature type="domain" description="PAC" evidence="13">
    <location>
        <begin position="214"/>
        <end position="264"/>
    </location>
</feature>
<keyword evidence="8" id="KW-0902">Two-component regulatory system</keyword>
<dbReference type="InterPro" id="IPR036890">
    <property type="entry name" value="HATPase_C_sf"/>
</dbReference>
<comment type="function">
    <text evidence="9">Putative oxygen sensor; modulates the activity of FixJ, a transcriptional activator of nitrogen fixation fixK gene. FixL probably acts as a kinase that phosphorylates FixJ.</text>
</comment>
<evidence type="ECO:0000256" key="10">
    <source>
        <dbReference type="ARBA" id="ARBA00070616"/>
    </source>
</evidence>
<dbReference type="SUPFAM" id="SSF47384">
    <property type="entry name" value="Homodimeric domain of signal transducing histidine kinase"/>
    <property type="match status" value="1"/>
</dbReference>
<dbReference type="InterPro" id="IPR013767">
    <property type="entry name" value="PAS_fold"/>
</dbReference>
<dbReference type="Pfam" id="PF08448">
    <property type="entry name" value="PAS_4"/>
    <property type="match status" value="1"/>
</dbReference>
<evidence type="ECO:0000313" key="14">
    <source>
        <dbReference type="EMBL" id="TDT41435.1"/>
    </source>
</evidence>
<dbReference type="InterPro" id="IPR003661">
    <property type="entry name" value="HisK_dim/P_dom"/>
</dbReference>
<dbReference type="PRINTS" id="PR00344">
    <property type="entry name" value="BCTRLSENSOR"/>
</dbReference>
<dbReference type="EMBL" id="SOAX01000003">
    <property type="protein sequence ID" value="TDT41435.1"/>
    <property type="molecule type" value="Genomic_DNA"/>
</dbReference>
<feature type="domain" description="Histidine kinase" evidence="11">
    <location>
        <begin position="284"/>
        <end position="501"/>
    </location>
</feature>
<dbReference type="GO" id="GO:0000155">
    <property type="term" value="F:phosphorelay sensor kinase activity"/>
    <property type="evidence" value="ECO:0007669"/>
    <property type="project" value="InterPro"/>
</dbReference>
<gene>
    <name evidence="14" type="ORF">DES49_1519</name>
</gene>
<evidence type="ECO:0000256" key="8">
    <source>
        <dbReference type="ARBA" id="ARBA00023012"/>
    </source>
</evidence>
<protein>
    <recommendedName>
        <fullName evidence="10">Sensor protein FixL</fullName>
        <ecNumber evidence="2">2.7.13.3</ecNumber>
    </recommendedName>
</protein>
<keyword evidence="4" id="KW-0808">Transferase</keyword>
<reference evidence="14 15" key="1">
    <citation type="submission" date="2019-03" db="EMBL/GenBank/DDBJ databases">
        <title>Genomic Encyclopedia of Type Strains, Phase IV (KMG-IV): sequencing the most valuable type-strain genomes for metagenomic binning, comparative biology and taxonomic classification.</title>
        <authorList>
            <person name="Goeker M."/>
        </authorList>
    </citation>
    <scope>NUCLEOTIDE SEQUENCE [LARGE SCALE GENOMIC DNA]</scope>
    <source>
        <strain evidence="14 15">DSM 15505</strain>
    </source>
</reference>
<dbReference type="SMART" id="SM00387">
    <property type="entry name" value="HATPase_c"/>
    <property type="match status" value="1"/>
</dbReference>
<dbReference type="Gene3D" id="3.30.450.20">
    <property type="entry name" value="PAS domain"/>
    <property type="match status" value="2"/>
</dbReference>
<dbReference type="CDD" id="cd00082">
    <property type="entry name" value="HisKA"/>
    <property type="match status" value="1"/>
</dbReference>
<dbReference type="RefSeq" id="WP_133735801.1">
    <property type="nucleotide sequence ID" value="NZ_SOAX01000003.1"/>
</dbReference>
<evidence type="ECO:0000256" key="7">
    <source>
        <dbReference type="ARBA" id="ARBA00022840"/>
    </source>
</evidence>
<feature type="domain" description="PAS" evidence="12">
    <location>
        <begin position="144"/>
        <end position="190"/>
    </location>
</feature>
<keyword evidence="15" id="KW-1185">Reference proteome</keyword>
<dbReference type="PANTHER" id="PTHR43065">
    <property type="entry name" value="SENSOR HISTIDINE KINASE"/>
    <property type="match status" value="1"/>
</dbReference>
<keyword evidence="7" id="KW-0067">ATP-binding</keyword>
<evidence type="ECO:0000256" key="6">
    <source>
        <dbReference type="ARBA" id="ARBA00022777"/>
    </source>
</evidence>
<evidence type="ECO:0000256" key="3">
    <source>
        <dbReference type="ARBA" id="ARBA00022553"/>
    </source>
</evidence>
<dbReference type="Pfam" id="PF00989">
    <property type="entry name" value="PAS"/>
    <property type="match status" value="1"/>
</dbReference>
<dbReference type="SUPFAM" id="SSF55874">
    <property type="entry name" value="ATPase domain of HSP90 chaperone/DNA topoisomerase II/histidine kinase"/>
    <property type="match status" value="1"/>
</dbReference>
<dbReference type="Gene3D" id="3.30.565.10">
    <property type="entry name" value="Histidine kinase-like ATPase, C-terminal domain"/>
    <property type="match status" value="1"/>
</dbReference>
<dbReference type="PROSITE" id="PS50113">
    <property type="entry name" value="PAC"/>
    <property type="match status" value="1"/>
</dbReference>
<dbReference type="FunFam" id="3.30.450.20:FF:000060">
    <property type="entry name" value="Sensor protein FixL"/>
    <property type="match status" value="1"/>
</dbReference>
<dbReference type="GO" id="GO:0005524">
    <property type="term" value="F:ATP binding"/>
    <property type="evidence" value="ECO:0007669"/>
    <property type="project" value="UniProtKB-KW"/>
</dbReference>
<comment type="caution">
    <text evidence="14">The sequence shown here is derived from an EMBL/GenBank/DDBJ whole genome shotgun (WGS) entry which is preliminary data.</text>
</comment>
<dbReference type="InterPro" id="IPR036097">
    <property type="entry name" value="HisK_dim/P_sf"/>
</dbReference>
<dbReference type="SUPFAM" id="SSF55785">
    <property type="entry name" value="PYP-like sensor domain (PAS domain)"/>
    <property type="match status" value="2"/>
</dbReference>
<dbReference type="PROSITE" id="PS50109">
    <property type="entry name" value="HIS_KIN"/>
    <property type="match status" value="1"/>
</dbReference>
<dbReference type="Pfam" id="PF02518">
    <property type="entry name" value="HATPase_c"/>
    <property type="match status" value="1"/>
</dbReference>
<evidence type="ECO:0000256" key="5">
    <source>
        <dbReference type="ARBA" id="ARBA00022741"/>
    </source>
</evidence>
<dbReference type="PANTHER" id="PTHR43065:SF42">
    <property type="entry name" value="TWO-COMPONENT SENSOR PPRA"/>
    <property type="match status" value="1"/>
</dbReference>
<name>A0A4R7JTS3_9GAMM</name>